<dbReference type="RefSeq" id="WP_102069386.1">
    <property type="nucleotide sequence ID" value="NZ_PDNV01000004.1"/>
</dbReference>
<evidence type="ECO:0000313" key="3">
    <source>
        <dbReference type="Proteomes" id="UP000234328"/>
    </source>
</evidence>
<dbReference type="AlphaFoldDB" id="A0A2N4UHZ5"/>
<evidence type="ECO:0000313" key="2">
    <source>
        <dbReference type="EMBL" id="PLC54618.1"/>
    </source>
</evidence>
<evidence type="ECO:0000259" key="1">
    <source>
        <dbReference type="Pfam" id="PF12200"/>
    </source>
</evidence>
<proteinExistence type="predicted"/>
<dbReference type="Proteomes" id="UP000234328">
    <property type="component" value="Unassembled WGS sequence"/>
</dbReference>
<feature type="domain" description="DUF3597" evidence="1">
    <location>
        <begin position="3"/>
        <end position="139"/>
    </location>
</feature>
<dbReference type="SUPFAM" id="SSF158634">
    <property type="entry name" value="RPA2825-like"/>
    <property type="match status" value="1"/>
</dbReference>
<protein>
    <submittedName>
        <fullName evidence="2">Oxidoreductase</fullName>
    </submittedName>
</protein>
<organism evidence="2 3">
    <name type="scientific">Pollutimonas nitritireducens</name>
    <dbReference type="NCBI Taxonomy" id="2045209"/>
    <lineage>
        <taxon>Bacteria</taxon>
        <taxon>Pseudomonadati</taxon>
        <taxon>Pseudomonadota</taxon>
        <taxon>Betaproteobacteria</taxon>
        <taxon>Burkholderiales</taxon>
        <taxon>Alcaligenaceae</taxon>
        <taxon>Pollutimonas</taxon>
    </lineage>
</organism>
<sequence length="144" mass="14701">MGLFSKILDKLGIGGASAAPAAGATPVDAPATSGNPVAVNIAPADSSTTSVAQPRAVPVVDVVAQLEKKAAAHPEKLNWRTSIVDLLKLLDIDSSLTARKELATELGCPANLMADSAQMNMWLHKAVLARVAANGGNVPADLLD</sequence>
<dbReference type="OrthoDB" id="5524840at2"/>
<gene>
    <name evidence="2" type="ORF">CR155_07580</name>
</gene>
<dbReference type="Pfam" id="PF12200">
    <property type="entry name" value="DUF3597"/>
    <property type="match status" value="1"/>
</dbReference>
<comment type="caution">
    <text evidence="2">The sequence shown here is derived from an EMBL/GenBank/DDBJ whole genome shotgun (WGS) entry which is preliminary data.</text>
</comment>
<reference evidence="2 3" key="1">
    <citation type="submission" date="2017-10" db="EMBL/GenBank/DDBJ databases">
        <title>Two draft genome sequences of Pusillimonas sp. strains isolated from a nitrate- and radionuclide-contaminated groundwater in Russia.</title>
        <authorList>
            <person name="Grouzdev D.S."/>
            <person name="Tourova T.P."/>
            <person name="Goeva M.A."/>
            <person name="Babich T.L."/>
            <person name="Sokolova D.S."/>
            <person name="Abdullin R."/>
            <person name="Poltaraus A.B."/>
            <person name="Toshchakov S.V."/>
            <person name="Nazina T.N."/>
        </authorList>
    </citation>
    <scope>NUCLEOTIDE SEQUENCE [LARGE SCALE GENOMIC DNA]</scope>
    <source>
        <strain evidence="2 3">JR1/69-2-13</strain>
    </source>
</reference>
<dbReference type="EMBL" id="PDNV01000004">
    <property type="protein sequence ID" value="PLC54618.1"/>
    <property type="molecule type" value="Genomic_DNA"/>
</dbReference>
<accession>A0A2N4UHZ5</accession>
<keyword evidence="3" id="KW-1185">Reference proteome</keyword>
<dbReference type="InterPro" id="IPR022016">
    <property type="entry name" value="DUF3597"/>
</dbReference>
<name>A0A2N4UHZ5_9BURK</name>